<dbReference type="EMBL" id="CADCXV010000211">
    <property type="protein sequence ID" value="CAB0028862.1"/>
    <property type="molecule type" value="Genomic_DNA"/>
</dbReference>
<evidence type="ECO:0000313" key="1">
    <source>
        <dbReference type="EMBL" id="CAB0028862.1"/>
    </source>
</evidence>
<accession>A0A6H5HZ22</accession>
<dbReference type="AlphaFoldDB" id="A0A6H5HZ22"/>
<sequence>MKNTLPISCSTSSLLYGAELVTGFRDNASAFAFFLPGFSAPPAARGGIPSPGYRRTYRKLSSTMLTKHFAPPRVIFVLPCVATMPSLMPYKV</sequence>
<gene>
    <name evidence="1" type="ORF">TBRA_LOCUS977</name>
</gene>
<organism evidence="1 2">
    <name type="scientific">Trichogramma brassicae</name>
    <dbReference type="NCBI Taxonomy" id="86971"/>
    <lineage>
        <taxon>Eukaryota</taxon>
        <taxon>Metazoa</taxon>
        <taxon>Ecdysozoa</taxon>
        <taxon>Arthropoda</taxon>
        <taxon>Hexapoda</taxon>
        <taxon>Insecta</taxon>
        <taxon>Pterygota</taxon>
        <taxon>Neoptera</taxon>
        <taxon>Endopterygota</taxon>
        <taxon>Hymenoptera</taxon>
        <taxon>Apocrita</taxon>
        <taxon>Proctotrupomorpha</taxon>
        <taxon>Chalcidoidea</taxon>
        <taxon>Trichogrammatidae</taxon>
        <taxon>Trichogramma</taxon>
    </lineage>
</organism>
<dbReference type="Proteomes" id="UP000479190">
    <property type="component" value="Unassembled WGS sequence"/>
</dbReference>
<evidence type="ECO:0000313" key="2">
    <source>
        <dbReference type="Proteomes" id="UP000479190"/>
    </source>
</evidence>
<keyword evidence="2" id="KW-1185">Reference proteome</keyword>
<protein>
    <submittedName>
        <fullName evidence="1">Uncharacterized protein</fullName>
    </submittedName>
</protein>
<proteinExistence type="predicted"/>
<feature type="non-terminal residue" evidence="1">
    <location>
        <position position="92"/>
    </location>
</feature>
<name>A0A6H5HZ22_9HYME</name>
<reference evidence="1 2" key="1">
    <citation type="submission" date="2020-02" db="EMBL/GenBank/DDBJ databases">
        <authorList>
            <person name="Ferguson B K."/>
        </authorList>
    </citation>
    <scope>NUCLEOTIDE SEQUENCE [LARGE SCALE GENOMIC DNA]</scope>
</reference>